<evidence type="ECO:0000313" key="6">
    <source>
        <dbReference type="Proteomes" id="UP001494902"/>
    </source>
</evidence>
<keyword evidence="6" id="KW-1185">Reference proteome</keyword>
<keyword evidence="2 5" id="KW-0808">Transferase</keyword>
<protein>
    <submittedName>
        <fullName evidence="5">Glycosyltransferase</fullName>
        <ecNumber evidence="5">2.4.-.-</ecNumber>
    </submittedName>
</protein>
<organism evidence="5 6">
    <name type="scientific">Pseudonocardia nematodicida</name>
    <dbReference type="NCBI Taxonomy" id="1206997"/>
    <lineage>
        <taxon>Bacteria</taxon>
        <taxon>Bacillati</taxon>
        <taxon>Actinomycetota</taxon>
        <taxon>Actinomycetes</taxon>
        <taxon>Pseudonocardiales</taxon>
        <taxon>Pseudonocardiaceae</taxon>
        <taxon>Pseudonocardia</taxon>
    </lineage>
</organism>
<sequence length="388" mass="42163">MHVAIFSDQHPATLGGQQVSVRLQREFLQRAGHTVTVVAPRSPRSARDDAVVALPAVPLGGGYGMTVAGTRADRAVDRGFAARPPMDVVHVQADFWGAWTGYRFARRHDLPVVHTVHTNVEVGLPAVVPFPGPVLRLMYAEHRRHLRCEPVTDVAGYVRAFADAADALVAPSSHFADHLAGYGVTRPVHVIPTGVDDRVADALREEPAQRHDRPVLVWPGRVSREKRLDELVRAFADARVDAELHVYGSGSDLGRCRTLAGRLGVAERVRFHGAVSHDAVLRAMRHADAVVQSSLGYETQGLTLYEAVALGTPVLVRDKGIARDIPERWRHTVADDGVPALTAAVRSLVAALAAPGPPDRPSGLFVQSRLTEQMLDVYRTASKEHRVA</sequence>
<dbReference type="Proteomes" id="UP001494902">
    <property type="component" value="Unassembled WGS sequence"/>
</dbReference>
<reference evidence="5 6" key="1">
    <citation type="submission" date="2024-03" db="EMBL/GenBank/DDBJ databases">
        <title>Draft genome sequence of Pseudonocardia nematodicida JCM 31783.</title>
        <authorList>
            <person name="Butdee W."/>
            <person name="Duangmal K."/>
        </authorList>
    </citation>
    <scope>NUCLEOTIDE SEQUENCE [LARGE SCALE GENOMIC DNA]</scope>
    <source>
        <strain evidence="5 6">JCM 31783</strain>
    </source>
</reference>
<evidence type="ECO:0000256" key="2">
    <source>
        <dbReference type="ARBA" id="ARBA00022679"/>
    </source>
</evidence>
<evidence type="ECO:0000313" key="5">
    <source>
        <dbReference type="EMBL" id="MEQ3548846.1"/>
    </source>
</evidence>
<dbReference type="InterPro" id="IPR050194">
    <property type="entry name" value="Glycosyltransferase_grp1"/>
</dbReference>
<dbReference type="Gene3D" id="3.40.50.2000">
    <property type="entry name" value="Glycogen Phosphorylase B"/>
    <property type="match status" value="2"/>
</dbReference>
<gene>
    <name evidence="5" type="ORF">WIS52_00055</name>
</gene>
<dbReference type="PANTHER" id="PTHR45947">
    <property type="entry name" value="SULFOQUINOVOSYL TRANSFERASE SQD2"/>
    <property type="match status" value="1"/>
</dbReference>
<evidence type="ECO:0000259" key="3">
    <source>
        <dbReference type="Pfam" id="PF00534"/>
    </source>
</evidence>
<dbReference type="InterPro" id="IPR001296">
    <property type="entry name" value="Glyco_trans_1"/>
</dbReference>
<evidence type="ECO:0000259" key="4">
    <source>
        <dbReference type="Pfam" id="PF13439"/>
    </source>
</evidence>
<dbReference type="SUPFAM" id="SSF53756">
    <property type="entry name" value="UDP-Glycosyltransferase/glycogen phosphorylase"/>
    <property type="match status" value="1"/>
</dbReference>
<dbReference type="GO" id="GO:0016757">
    <property type="term" value="F:glycosyltransferase activity"/>
    <property type="evidence" value="ECO:0007669"/>
    <property type="project" value="UniProtKB-KW"/>
</dbReference>
<accession>A0ABV1K301</accession>
<dbReference type="EC" id="2.4.-.-" evidence="5"/>
<evidence type="ECO:0000256" key="1">
    <source>
        <dbReference type="ARBA" id="ARBA00022676"/>
    </source>
</evidence>
<proteinExistence type="predicted"/>
<dbReference type="EMBL" id="JBEDNQ010000001">
    <property type="protein sequence ID" value="MEQ3548846.1"/>
    <property type="molecule type" value="Genomic_DNA"/>
</dbReference>
<dbReference type="PANTHER" id="PTHR45947:SF3">
    <property type="entry name" value="SULFOQUINOVOSYL TRANSFERASE SQD2"/>
    <property type="match status" value="1"/>
</dbReference>
<feature type="domain" description="Glycosyltransferase subfamily 4-like N-terminal" evidence="4">
    <location>
        <begin position="15"/>
        <end position="197"/>
    </location>
</feature>
<dbReference type="Pfam" id="PF00534">
    <property type="entry name" value="Glycos_transf_1"/>
    <property type="match status" value="1"/>
</dbReference>
<dbReference type="Pfam" id="PF13439">
    <property type="entry name" value="Glyco_transf_4"/>
    <property type="match status" value="1"/>
</dbReference>
<keyword evidence="1 5" id="KW-0328">Glycosyltransferase</keyword>
<feature type="domain" description="Glycosyl transferase family 1" evidence="3">
    <location>
        <begin position="202"/>
        <end position="329"/>
    </location>
</feature>
<dbReference type="RefSeq" id="WP_349296764.1">
    <property type="nucleotide sequence ID" value="NZ_JBEDNQ010000001.1"/>
</dbReference>
<name>A0ABV1K301_9PSEU</name>
<comment type="caution">
    <text evidence="5">The sequence shown here is derived from an EMBL/GenBank/DDBJ whole genome shotgun (WGS) entry which is preliminary data.</text>
</comment>
<dbReference type="InterPro" id="IPR028098">
    <property type="entry name" value="Glyco_trans_4-like_N"/>
</dbReference>